<dbReference type="Proteomes" id="UP000663169">
    <property type="component" value="Chromosome"/>
</dbReference>
<reference evidence="20" key="3">
    <citation type="submission" date="2016-08" db="EMBL/GenBank/DDBJ databases">
        <title>Comparative genomics of Lactococcus lactis strain WFLU12 isolated from the gastrointestinal tract of wild olive flounder (Paralichythys olivaceus).</title>
        <authorList>
            <person name="Nguyen T.L."/>
            <person name="Kim D.-H."/>
        </authorList>
    </citation>
    <scope>NUCLEOTIDE SEQUENCE [LARGE SCALE GENOMIC DNA]</scope>
    <source>
        <strain evidence="20">WFLU12</strain>
    </source>
</reference>
<dbReference type="InterPro" id="IPR021688">
    <property type="entry name" value="DUF3270"/>
</dbReference>
<dbReference type="GeneID" id="89634347"/>
<reference evidence="8" key="6">
    <citation type="journal article" date="2017" name="Genome Announc.">
        <title>Draft Genome Sequences of 24 Lactococcus lactis Strains.</title>
        <authorList>
            <person name="Backus L."/>
            <person name="Wels M."/>
            <person name="Boekhorst J."/>
            <person name="Dijkstra A.R."/>
            <person name="Beerthuyzen M."/>
            <person name="Kelly W.J."/>
            <person name="Siezen R.J."/>
            <person name="van Hijum S.A."/>
            <person name="Bachmann H."/>
        </authorList>
    </citation>
    <scope>NUCLEOTIDE SEQUENCE</scope>
    <source>
        <strain evidence="9">LMG9447</strain>
        <strain evidence="8">M20</strain>
        <strain evidence="10">N42</strain>
    </source>
</reference>
<reference evidence="6 21" key="7">
    <citation type="submission" date="2018-03" db="EMBL/GenBank/DDBJ databases">
        <title>Genome sequence of Lactococcus lactis strain 14B4 from almond drupe.</title>
        <authorList>
            <person name="Tran T.D."/>
            <person name="McGarvey J.A."/>
            <person name="Huynh S."/>
            <person name="Parker C.T."/>
        </authorList>
    </citation>
    <scope>NUCLEOTIDE SEQUENCE [LARGE SCALE GENOMIC DNA]</scope>
    <source>
        <strain evidence="6 21">14B4</strain>
    </source>
</reference>
<dbReference type="EMBL" id="PKRZ01000001">
    <property type="protein sequence ID" value="PLW59814.1"/>
    <property type="molecule type" value="Genomic_DNA"/>
</dbReference>
<reference evidence="14 15" key="2">
    <citation type="submission" date="2015-10" db="EMBL/GenBank/DDBJ databases">
        <title>Draft Genome Sequences of 11 Lactococcus lactis subspecies cremoris strains.</title>
        <authorList>
            <person name="Wels M."/>
            <person name="Backus L."/>
            <person name="Boekhorst J."/>
            <person name="Dijkstra A."/>
            <person name="Beerthuizen M."/>
            <person name="Kelly W."/>
            <person name="Siezen R."/>
            <person name="Bachmann H."/>
            <person name="Van Hijum S."/>
        </authorList>
    </citation>
    <scope>NUCLEOTIDE SEQUENCE [LARGE SCALE GENOMIC DNA]</scope>
    <source>
        <strain evidence="15">LMG9449</strain>
        <strain evidence="16">M20</strain>
        <strain evidence="14">N42</strain>
    </source>
</reference>
<dbReference type="EMBL" id="LKLU01000132">
    <property type="protein sequence ID" value="KSU18377.1"/>
    <property type="molecule type" value="Genomic_DNA"/>
</dbReference>
<dbReference type="EMBL" id="CP015897">
    <property type="protein sequence ID" value="ARD99773.1"/>
    <property type="molecule type" value="Genomic_DNA"/>
</dbReference>
<feature type="transmembrane region" description="Helical" evidence="1">
    <location>
        <begin position="36"/>
        <end position="57"/>
    </location>
</feature>
<dbReference type="Proteomes" id="UP000234865">
    <property type="component" value="Unassembled WGS sequence"/>
</dbReference>
<keyword evidence="1" id="KW-0472">Membrane</keyword>
<dbReference type="Proteomes" id="UP000053612">
    <property type="component" value="Unassembled WGS sequence"/>
</dbReference>
<protein>
    <submittedName>
        <fullName evidence="2">DUF3270 domain-containing protein</fullName>
    </submittedName>
    <submittedName>
        <fullName evidence="7">Galactose-1-phosphate uridylyltransferase</fullName>
    </submittedName>
</protein>
<evidence type="ECO:0000256" key="1">
    <source>
        <dbReference type="SAM" id="Phobius"/>
    </source>
</evidence>
<evidence type="ECO:0000313" key="16">
    <source>
        <dbReference type="Proteomes" id="UP000053719"/>
    </source>
</evidence>
<keyword evidence="7" id="KW-0808">Transferase</keyword>
<keyword evidence="1" id="KW-0812">Transmembrane</keyword>
<dbReference type="AlphaFoldDB" id="A0A0A7T2C1"/>
<dbReference type="Proteomes" id="UP000031847">
    <property type="component" value="Unassembled WGS sequence"/>
</dbReference>
<dbReference type="PATRIC" id="fig|1360.100.peg.382"/>
<evidence type="ECO:0000313" key="11">
    <source>
        <dbReference type="EMBL" id="PLW59814.1"/>
    </source>
</evidence>
<dbReference type="EMBL" id="BBSI01000012">
    <property type="protein sequence ID" value="GAM79249.1"/>
    <property type="molecule type" value="Genomic_DNA"/>
</dbReference>
<dbReference type="Proteomes" id="UP000052991">
    <property type="component" value="Unassembled WGS sequence"/>
</dbReference>
<reference evidence="17 18" key="5">
    <citation type="journal article" date="2017" name="BMC Genomics">
        <title>Comparative and functional genomics of the Lactococcus lactis taxon; insights into evolution and niche adaptation.</title>
        <authorList>
            <person name="Kelleher P."/>
            <person name="Bottacini F."/>
            <person name="Mahony J."/>
            <person name="Kilcawley K.N."/>
            <person name="van Sinderen D."/>
        </authorList>
    </citation>
    <scope>NUCLEOTIDE SEQUENCE [LARGE SCALE GENOMIC DNA]</scope>
    <source>
        <strain evidence="3 18">275</strain>
        <strain evidence="5 19">UC06</strain>
        <strain evidence="4 17">UC11</strain>
    </source>
</reference>
<evidence type="ECO:0000313" key="7">
    <source>
        <dbReference type="EMBL" id="GAM79249.1"/>
    </source>
</evidence>
<evidence type="ECO:0000313" key="17">
    <source>
        <dbReference type="Proteomes" id="UP000192067"/>
    </source>
</evidence>
<keyword evidence="1" id="KW-1133">Transmembrane helix</keyword>
<dbReference type="Proteomes" id="UP000192095">
    <property type="component" value="Chromosome"/>
</dbReference>
<evidence type="ECO:0000313" key="9">
    <source>
        <dbReference type="EMBL" id="KSU22812.1"/>
    </source>
</evidence>
<dbReference type="EMBL" id="LKLS01000001">
    <property type="protein sequence ID" value="KSU22812.1"/>
    <property type="molecule type" value="Genomic_DNA"/>
</dbReference>
<reference evidence="11" key="4">
    <citation type="submission" date="2016-08" db="EMBL/GenBank/DDBJ databases">
        <title>Genome-wide comparison reveals a probiotic strain Lactococcus lactis WFLU12 isolated from the gastrointestinal tract of olive flounder (Paralichythys olivaceus) harboring genes supporting probiotic action.</title>
        <authorList>
            <person name="Nguyen T.L."/>
        </authorList>
    </citation>
    <scope>NUCLEOTIDE SEQUENCE</scope>
    <source>
        <strain evidence="11">WFLU12</strain>
    </source>
</reference>
<dbReference type="GO" id="GO:0016779">
    <property type="term" value="F:nucleotidyltransferase activity"/>
    <property type="evidence" value="ECO:0007669"/>
    <property type="project" value="UniProtKB-KW"/>
</dbReference>
<dbReference type="Proteomes" id="UP001055586">
    <property type="component" value="Chromosome"/>
</dbReference>
<evidence type="ECO:0000313" key="20">
    <source>
        <dbReference type="Proteomes" id="UP000234865"/>
    </source>
</evidence>
<dbReference type="EMBL" id="CP028160">
    <property type="protein sequence ID" value="AWN66706.1"/>
    <property type="molecule type" value="Genomic_DNA"/>
</dbReference>
<evidence type="ECO:0000313" key="10">
    <source>
        <dbReference type="EMBL" id="KSU24514.1"/>
    </source>
</evidence>
<keyword evidence="7" id="KW-0548">Nucleotidyltransferase</keyword>
<dbReference type="EMBL" id="CP015904">
    <property type="protein sequence ID" value="ARE14294.1"/>
    <property type="molecule type" value="Genomic_DNA"/>
</dbReference>
<evidence type="ECO:0000313" key="8">
    <source>
        <dbReference type="EMBL" id="KSU18377.1"/>
    </source>
</evidence>
<organism evidence="7 13">
    <name type="scientific">Lactococcus lactis subsp. lactis</name>
    <name type="common">Streptococcus lactis</name>
    <dbReference type="NCBI Taxonomy" id="1360"/>
    <lineage>
        <taxon>Bacteria</taxon>
        <taxon>Bacillati</taxon>
        <taxon>Bacillota</taxon>
        <taxon>Bacilli</taxon>
        <taxon>Lactobacillales</taxon>
        <taxon>Streptococcaceae</taxon>
        <taxon>Lactococcus</taxon>
    </lineage>
</organism>
<reference evidence="12" key="9">
    <citation type="submission" date="2023-04" db="EMBL/GenBank/DDBJ databases">
        <authorList>
            <person name="McDonnell B."/>
        </authorList>
    </citation>
    <scope>NUCLEOTIDE SEQUENCE</scope>
    <source>
        <strain evidence="12">223</strain>
        <strain evidence="5">UC06</strain>
    </source>
</reference>
<dbReference type="EMBL" id="CP090823">
    <property type="protein sequence ID" value="ARD97033.1"/>
    <property type="molecule type" value="Genomic_DNA"/>
</dbReference>
<dbReference type="RefSeq" id="WP_004254660.1">
    <property type="nucleotide sequence ID" value="NZ_BAABQR010000004.1"/>
</dbReference>
<dbReference type="OMA" id="YRETQGR"/>
<dbReference type="Pfam" id="PF11674">
    <property type="entry name" value="DUF3270"/>
    <property type="match status" value="1"/>
</dbReference>
<evidence type="ECO:0000313" key="5">
    <source>
        <dbReference type="EMBL" id="ARE21769.1"/>
    </source>
</evidence>
<dbReference type="Proteomes" id="UP000053719">
    <property type="component" value="Unassembled WGS sequence"/>
</dbReference>
<dbReference type="Proteomes" id="UP000192085">
    <property type="component" value="Chromosome"/>
</dbReference>
<accession>A0A0A7T2C1</accession>
<evidence type="ECO:0000313" key="18">
    <source>
        <dbReference type="Proteomes" id="UP000192085"/>
    </source>
</evidence>
<reference evidence="12" key="8">
    <citation type="journal article" date="2020" name="Mol. Microbiol.">
        <title>The CWPS Rubik's cube: Linking diversity of cell wall polysaccharide structures with the encoded biosynthetic machinery of selected Lactococcus lactis strains.</title>
        <authorList>
            <person name="Mahony J."/>
            <person name="Frantzen C."/>
            <person name="Vinogradov E."/>
            <person name="Sadovskaya I."/>
            <person name="Theodorou I."/>
            <person name="Kelleher P."/>
            <person name="Chapot-Chartier M.P."/>
            <person name="Cambillau C."/>
            <person name="Holo H."/>
            <person name="van Sinderen D."/>
        </authorList>
    </citation>
    <scope>NUCLEOTIDE SEQUENCE</scope>
    <source>
        <strain evidence="12">223</strain>
    </source>
</reference>
<dbReference type="EMBL" id="CP015902">
    <property type="protein sequence ID" value="ARE21769.1"/>
    <property type="molecule type" value="Genomic_DNA"/>
</dbReference>
<reference evidence="7 13" key="1">
    <citation type="submission" date="2015-01" db="EMBL/GenBank/DDBJ databases">
        <title>Lactococcus lactis subsp.lactis JCM 5805 whole genome shotgun sequence.</title>
        <authorList>
            <person name="Fujii T."/>
            <person name="Tomita Y."/>
            <person name="Ikushima S."/>
            <person name="Fujiwara D."/>
        </authorList>
    </citation>
    <scope>NUCLEOTIDE SEQUENCE [LARGE SCALE GENOMIC DNA]</scope>
    <source>
        <strain evidence="7 13">JCM 5805</strain>
    </source>
</reference>
<sequence length="93" mass="10911">MELKNLKDFYEKQEYVDYNESKNFEQRQVNKRIEELSFFTNIAVFSIFLVFTTYILVSLLASWIAIPVSIVLSLALYISVKKGIAKAIKFMMK</sequence>
<gene>
    <name evidence="11" type="ORF">CYU10_000713</name>
    <name evidence="7" type="ORF">JCM5805K_0356</name>
    <name evidence="6" type="ORF">LL14B4_11220</name>
    <name evidence="12" type="ORF">LL223_2082</name>
    <name evidence="2" type="ORF">LL229_2154</name>
    <name evidence="3" type="ORF">LL275_2148</name>
    <name evidence="5" type="ORF">LLUC06_2228</name>
    <name evidence="4" type="ORF">LLUC11_1969</name>
    <name evidence="9" type="ORF">LMG9449_0082</name>
    <name evidence="8" type="ORF">M20_2331</name>
    <name evidence="10" type="ORF">N42_2335</name>
</gene>
<evidence type="ECO:0000313" key="4">
    <source>
        <dbReference type="EMBL" id="ARE14294.1"/>
    </source>
</evidence>
<reference evidence="2" key="10">
    <citation type="submission" date="2023-09" db="EMBL/GenBank/DDBJ databases">
        <title>Complete Genomes and Methylome analysis of Lactococcus lactis subs lactis strains.</title>
        <authorList>
            <person name="Fomenkov A."/>
            <person name="McDonnell B."/>
            <person name="Sun L."/>
            <person name="Van Sinderen D."/>
            <person name="Roberts R.J."/>
        </authorList>
    </citation>
    <scope>NUCLEOTIDE SEQUENCE</scope>
    <source>
        <strain evidence="2">229</strain>
    </source>
</reference>
<evidence type="ECO:0000313" key="13">
    <source>
        <dbReference type="Proteomes" id="UP000031847"/>
    </source>
</evidence>
<evidence type="ECO:0000313" key="2">
    <source>
        <dbReference type="EMBL" id="ARD97033.1"/>
    </source>
</evidence>
<evidence type="ECO:0000313" key="21">
    <source>
        <dbReference type="Proteomes" id="UP000245919"/>
    </source>
</evidence>
<evidence type="ECO:0000313" key="6">
    <source>
        <dbReference type="EMBL" id="AWN66706.1"/>
    </source>
</evidence>
<feature type="transmembrane region" description="Helical" evidence="1">
    <location>
        <begin position="63"/>
        <end position="80"/>
    </location>
</feature>
<evidence type="ECO:0000313" key="12">
    <source>
        <dbReference type="EMBL" id="QRZ35720.1"/>
    </source>
</evidence>
<dbReference type="Proteomes" id="UP000245919">
    <property type="component" value="Chromosome"/>
</dbReference>
<dbReference type="EMBL" id="LKLW01000151">
    <property type="protein sequence ID" value="KSU24514.1"/>
    <property type="molecule type" value="Genomic_DNA"/>
</dbReference>
<evidence type="ECO:0000313" key="15">
    <source>
        <dbReference type="Proteomes" id="UP000053612"/>
    </source>
</evidence>
<name>A0A0A7T2C1_LACLL</name>
<dbReference type="EMBL" id="CP031926">
    <property type="protein sequence ID" value="QRZ35720.1"/>
    <property type="molecule type" value="Genomic_DNA"/>
</dbReference>
<evidence type="ECO:0000313" key="19">
    <source>
        <dbReference type="Proteomes" id="UP000192095"/>
    </source>
</evidence>
<evidence type="ECO:0000313" key="3">
    <source>
        <dbReference type="EMBL" id="ARD99773.1"/>
    </source>
</evidence>
<proteinExistence type="predicted"/>
<evidence type="ECO:0000313" key="14">
    <source>
        <dbReference type="Proteomes" id="UP000052991"/>
    </source>
</evidence>
<dbReference type="Proteomes" id="UP000192067">
    <property type="component" value="Chromosome"/>
</dbReference>